<protein>
    <submittedName>
        <fullName evidence="1">Uncharacterized protein</fullName>
    </submittedName>
</protein>
<proteinExistence type="predicted"/>
<dbReference type="EMBL" id="BGZK01001310">
    <property type="protein sequence ID" value="GBP76931.1"/>
    <property type="molecule type" value="Genomic_DNA"/>
</dbReference>
<evidence type="ECO:0000313" key="1">
    <source>
        <dbReference type="EMBL" id="GBP76931.1"/>
    </source>
</evidence>
<sequence length="140" mass="15727">MTIGFTVSARAVIASSGAAEEQTRILTARDLPHAWFLMESPRYRKSRVISTRVSPIYIFLRGSIPVVNFTAMSPSTSARGHQAGVLIHSVISFFMDGILKEWHLVRDCRRKKCIRVGFRGSGETLRYASLTYFEIVARCS</sequence>
<reference evidence="1 2" key="1">
    <citation type="journal article" date="2019" name="Commun. Biol.">
        <title>The bagworm genome reveals a unique fibroin gene that provides high tensile strength.</title>
        <authorList>
            <person name="Kono N."/>
            <person name="Nakamura H."/>
            <person name="Ohtoshi R."/>
            <person name="Tomita M."/>
            <person name="Numata K."/>
            <person name="Arakawa K."/>
        </authorList>
    </citation>
    <scope>NUCLEOTIDE SEQUENCE [LARGE SCALE GENOMIC DNA]</scope>
</reference>
<dbReference type="AlphaFoldDB" id="A0A4C1YKJ4"/>
<evidence type="ECO:0000313" key="2">
    <source>
        <dbReference type="Proteomes" id="UP000299102"/>
    </source>
</evidence>
<gene>
    <name evidence="1" type="ORF">EVAR_53813_1</name>
</gene>
<keyword evidence="2" id="KW-1185">Reference proteome</keyword>
<dbReference type="Proteomes" id="UP000299102">
    <property type="component" value="Unassembled WGS sequence"/>
</dbReference>
<accession>A0A4C1YKJ4</accession>
<name>A0A4C1YKJ4_EUMVA</name>
<comment type="caution">
    <text evidence="1">The sequence shown here is derived from an EMBL/GenBank/DDBJ whole genome shotgun (WGS) entry which is preliminary data.</text>
</comment>
<organism evidence="1 2">
    <name type="scientific">Eumeta variegata</name>
    <name type="common">Bagworm moth</name>
    <name type="synonym">Eumeta japonica</name>
    <dbReference type="NCBI Taxonomy" id="151549"/>
    <lineage>
        <taxon>Eukaryota</taxon>
        <taxon>Metazoa</taxon>
        <taxon>Ecdysozoa</taxon>
        <taxon>Arthropoda</taxon>
        <taxon>Hexapoda</taxon>
        <taxon>Insecta</taxon>
        <taxon>Pterygota</taxon>
        <taxon>Neoptera</taxon>
        <taxon>Endopterygota</taxon>
        <taxon>Lepidoptera</taxon>
        <taxon>Glossata</taxon>
        <taxon>Ditrysia</taxon>
        <taxon>Tineoidea</taxon>
        <taxon>Psychidae</taxon>
        <taxon>Oiketicinae</taxon>
        <taxon>Eumeta</taxon>
    </lineage>
</organism>